<dbReference type="Proteomes" id="UP001436297">
    <property type="component" value="Chromosome"/>
</dbReference>
<evidence type="ECO:0000313" key="2">
    <source>
        <dbReference type="Proteomes" id="UP001436297"/>
    </source>
</evidence>
<reference evidence="1 2" key="1">
    <citation type="journal article" date="2024" name="Pathogens">
        <title>Staphylococcus hsinchuensis sp. nov., Isolated from Soymilk.</title>
        <authorList>
            <person name="Wang Y.T."/>
            <person name="Lin Y.C."/>
            <person name="Hsieh Y.H."/>
            <person name="Lin Y.T."/>
            <person name="Hamada M."/>
            <person name="Chen C.C."/>
            <person name="Liou J.S."/>
            <person name="Lee A.Y."/>
            <person name="Zhang W.L."/>
            <person name="Chen Y.T."/>
            <person name="Huang C.H."/>
        </authorList>
    </citation>
    <scope>NUCLEOTIDE SEQUENCE [LARGE SCALE GENOMIC DNA]</scope>
    <source>
        <strain evidence="1 2">H164</strain>
    </source>
</reference>
<evidence type="ECO:0000313" key="1">
    <source>
        <dbReference type="EMBL" id="XAF69620.1"/>
    </source>
</evidence>
<protein>
    <submittedName>
        <fullName evidence="1">Uncharacterized protein</fullName>
    </submittedName>
</protein>
<dbReference type="RefSeq" id="WP_342610254.1">
    <property type="nucleotide sequence ID" value="NZ_CP128355.1"/>
</dbReference>
<keyword evidence="2" id="KW-1185">Reference proteome</keyword>
<accession>A0ABZ3E9Q9</accession>
<proteinExistence type="predicted"/>
<name>A0ABZ3E9Q9_9STAP</name>
<gene>
    <name evidence="1" type="ORF">QQM35_05965</name>
</gene>
<organism evidence="1 2">
    <name type="scientific">Staphylococcus hsinchuensis</name>
    <dbReference type="NCBI Taxonomy" id="3051183"/>
    <lineage>
        <taxon>Bacteria</taxon>
        <taxon>Bacillati</taxon>
        <taxon>Bacillota</taxon>
        <taxon>Bacilli</taxon>
        <taxon>Bacillales</taxon>
        <taxon>Staphylococcaceae</taxon>
        <taxon>Staphylococcus</taxon>
    </lineage>
</organism>
<sequence>MRYSDRITFERQGAKVYNPKTSRYELTNSIRYENIPCNLSPLSRQRTALEYGDVKRDINIVRLQGQFLNEVTHAYIGQRQYLIVDKIVYMHDTVYYIEEVN</sequence>
<dbReference type="EMBL" id="CP128355">
    <property type="protein sequence ID" value="XAF69620.1"/>
    <property type="molecule type" value="Genomic_DNA"/>
</dbReference>